<dbReference type="Proteomes" id="UP000509346">
    <property type="component" value="Chromosome"/>
</dbReference>
<protein>
    <submittedName>
        <fullName evidence="1">Antibiotic ABC transporter permease</fullName>
    </submittedName>
</protein>
<organism evidence="1 2">
    <name type="scientific">Halosimplex pelagicum</name>
    <dbReference type="NCBI Taxonomy" id="869886"/>
    <lineage>
        <taxon>Archaea</taxon>
        <taxon>Methanobacteriati</taxon>
        <taxon>Methanobacteriota</taxon>
        <taxon>Stenosarchaea group</taxon>
        <taxon>Halobacteria</taxon>
        <taxon>Halobacteriales</taxon>
        <taxon>Haloarculaceae</taxon>
        <taxon>Halosimplex</taxon>
    </lineage>
</organism>
<reference evidence="1 2" key="1">
    <citation type="submission" date="2020-07" db="EMBL/GenBank/DDBJ databases">
        <title>Halosimplex litoreum sp. nov. and Halosimplex rubrum sp. nov., isolated from different salt environments.</title>
        <authorList>
            <person name="Cui H."/>
        </authorList>
    </citation>
    <scope>NUCLEOTIDE SEQUENCE [LARGE SCALE GENOMIC DNA]</scope>
    <source>
        <strain evidence="1 2">R2</strain>
    </source>
</reference>
<dbReference type="SUPFAM" id="SSF48239">
    <property type="entry name" value="Terpenoid cyclases/Protein prenyltransferases"/>
    <property type="match status" value="1"/>
</dbReference>
<dbReference type="GeneID" id="56082093"/>
<proteinExistence type="predicted"/>
<name>A0A7D5TRC4_9EURY</name>
<dbReference type="InterPro" id="IPR008930">
    <property type="entry name" value="Terpenoid_cyclase/PrenylTrfase"/>
</dbReference>
<dbReference type="RefSeq" id="WP_179921000.1">
    <property type="nucleotide sequence ID" value="NZ_CP058909.1"/>
</dbReference>
<keyword evidence="2" id="KW-1185">Reference proteome</keyword>
<dbReference type="KEGG" id="hpel:HZS54_05850"/>
<evidence type="ECO:0000313" key="2">
    <source>
        <dbReference type="Proteomes" id="UP000509346"/>
    </source>
</evidence>
<sequence length="416" mass="47384">MSHLLDARGEVTPDDRLVFERFEQTMAYARTREYTGWDYGDGMDSRLLEALPVSHKWLNIAFQEAAKRSPVNVRPLLGVRQRRNYQGAALFAMANQTAARLLADSNATSERPAVDYDAEAQSLADWLVANRLKGYGGFCAGYPHPIQHLDGLGRPGQPDVINTAFGVVALLRAADYDADYAETVRSAAAFVTENLNYRPVGDDRGAVIDYHTKHEEDYYTINAGAVCARMFAELYAHFDEDRFRDRARELLDHVADLQTDRGGWMYRDPPEASHLSMDNHHNGFIIESFQRYRAVTGDDRYDRCLETALEFYRTELFESTGAPNFDEETRYPRDVHASSQGILVFTYAGDLAFARRILQWTLENLYAGDGAFYFRGERWFTKRVVLMRWCQAWMAYAMSEYLDARLAGTDPSGIGR</sequence>
<evidence type="ECO:0000313" key="1">
    <source>
        <dbReference type="EMBL" id="QLH81192.1"/>
    </source>
</evidence>
<dbReference type="AlphaFoldDB" id="A0A7D5TRC4"/>
<gene>
    <name evidence="1" type="ORF">HZS54_05850</name>
</gene>
<accession>A0A7D5TRC4</accession>
<dbReference type="EMBL" id="CP058909">
    <property type="protein sequence ID" value="QLH81192.1"/>
    <property type="molecule type" value="Genomic_DNA"/>
</dbReference>